<dbReference type="RefSeq" id="WP_168551367.1">
    <property type="nucleotide sequence ID" value="NZ_JAAWWL010000001.1"/>
</dbReference>
<dbReference type="PROSITE" id="PS51257">
    <property type="entry name" value="PROKAR_LIPOPROTEIN"/>
    <property type="match status" value="1"/>
</dbReference>
<keyword evidence="2" id="KW-1185">Reference proteome</keyword>
<evidence type="ECO:0008006" key="3">
    <source>
        <dbReference type="Google" id="ProtNLM"/>
    </source>
</evidence>
<name>A0ABX1GMN7_9FLAO</name>
<accession>A0ABX1GMN7</accession>
<organism evidence="1 2">
    <name type="scientific">Croceivirga thetidis</name>
    <dbReference type="NCBI Taxonomy" id="2721623"/>
    <lineage>
        <taxon>Bacteria</taxon>
        <taxon>Pseudomonadati</taxon>
        <taxon>Bacteroidota</taxon>
        <taxon>Flavobacteriia</taxon>
        <taxon>Flavobacteriales</taxon>
        <taxon>Flavobacteriaceae</taxon>
        <taxon>Croceivirga</taxon>
    </lineage>
</organism>
<gene>
    <name evidence="1" type="ORF">HCU67_04425</name>
</gene>
<proteinExistence type="predicted"/>
<evidence type="ECO:0000313" key="2">
    <source>
        <dbReference type="Proteomes" id="UP000718451"/>
    </source>
</evidence>
<evidence type="ECO:0000313" key="1">
    <source>
        <dbReference type="EMBL" id="NKI31178.1"/>
    </source>
</evidence>
<sequence length="111" mass="12086">MKRLKHTFGILLTTLIWSGCSEDDSVLDNCGERFWAQEVSTEAEALSAAATQFGIEPSVANCNAFRASAQTYLDALESARPCVDSSEKAEFDQAVDEAQDSIDELDCNLDS</sequence>
<comment type="caution">
    <text evidence="1">The sequence shown here is derived from an EMBL/GenBank/DDBJ whole genome shotgun (WGS) entry which is preliminary data.</text>
</comment>
<reference evidence="1 2" key="1">
    <citation type="submission" date="2020-04" db="EMBL/GenBank/DDBJ databases">
        <authorList>
            <person name="Yoon J."/>
        </authorList>
    </citation>
    <scope>NUCLEOTIDE SEQUENCE [LARGE SCALE GENOMIC DNA]</scope>
    <source>
        <strain evidence="1 2">DJ-13</strain>
    </source>
</reference>
<dbReference type="Proteomes" id="UP000718451">
    <property type="component" value="Unassembled WGS sequence"/>
</dbReference>
<protein>
    <recommendedName>
        <fullName evidence="3">DUF4398 domain-containing protein</fullName>
    </recommendedName>
</protein>
<dbReference type="EMBL" id="JAAWWL010000001">
    <property type="protein sequence ID" value="NKI31178.1"/>
    <property type="molecule type" value="Genomic_DNA"/>
</dbReference>